<dbReference type="InterPro" id="IPR000182">
    <property type="entry name" value="GNAT_dom"/>
</dbReference>
<reference evidence="2 3" key="1">
    <citation type="journal article" date="2016" name="Nat. Commun.">
        <title>Thousands of microbial genomes shed light on interconnected biogeochemical processes in an aquifer system.</title>
        <authorList>
            <person name="Anantharaman K."/>
            <person name="Brown C.T."/>
            <person name="Hug L.A."/>
            <person name="Sharon I."/>
            <person name="Castelle C.J."/>
            <person name="Probst A.J."/>
            <person name="Thomas B.C."/>
            <person name="Singh A."/>
            <person name="Wilkins M.J."/>
            <person name="Karaoz U."/>
            <person name="Brodie E.L."/>
            <person name="Williams K.H."/>
            <person name="Hubbard S.S."/>
            <person name="Banfield J.F."/>
        </authorList>
    </citation>
    <scope>NUCLEOTIDE SEQUENCE [LARGE SCALE GENOMIC DNA]</scope>
</reference>
<dbReference type="InterPro" id="IPR016181">
    <property type="entry name" value="Acyl_CoA_acyltransferase"/>
</dbReference>
<dbReference type="PANTHER" id="PTHR43617">
    <property type="entry name" value="L-AMINO ACID N-ACETYLTRANSFERASE"/>
    <property type="match status" value="1"/>
</dbReference>
<accession>A0A1F7Z4Z1</accession>
<protein>
    <recommendedName>
        <fullName evidence="1">N-acetyltransferase domain-containing protein</fullName>
    </recommendedName>
</protein>
<evidence type="ECO:0000313" key="2">
    <source>
        <dbReference type="EMBL" id="OGM34510.1"/>
    </source>
</evidence>
<dbReference type="GO" id="GO:0016747">
    <property type="term" value="F:acyltransferase activity, transferring groups other than amino-acyl groups"/>
    <property type="evidence" value="ECO:0007669"/>
    <property type="project" value="InterPro"/>
</dbReference>
<sequence>MRTELFNVNQDIEPIEAIARKAFSATPDSSVEQWFSFTEMVKAIHEEKGACVLALSDDNEILGMTYAQQENPINGNEGIEKWVIVIAAVNPEHAGKGVGSKILGKLEEYAHSKGARKMFVYTNKGDDGVVNFYKKNGYEDAGWIKDYQYGKGNSAVFLLKYLEN</sequence>
<organism evidence="2 3">
    <name type="scientific">Candidatus Woesebacteria bacterium RIFCSPHIGHO2_02_FULL_39_13</name>
    <dbReference type="NCBI Taxonomy" id="1802505"/>
    <lineage>
        <taxon>Bacteria</taxon>
        <taxon>Candidatus Woeseibacteriota</taxon>
    </lineage>
</organism>
<evidence type="ECO:0000259" key="1">
    <source>
        <dbReference type="PROSITE" id="PS51186"/>
    </source>
</evidence>
<dbReference type="EMBL" id="MGGR01000005">
    <property type="protein sequence ID" value="OGM34510.1"/>
    <property type="molecule type" value="Genomic_DNA"/>
</dbReference>
<dbReference type="PROSITE" id="PS51186">
    <property type="entry name" value="GNAT"/>
    <property type="match status" value="1"/>
</dbReference>
<dbReference type="Proteomes" id="UP000177169">
    <property type="component" value="Unassembled WGS sequence"/>
</dbReference>
<dbReference type="STRING" id="1802505.A3D01_03120"/>
<proteinExistence type="predicted"/>
<comment type="caution">
    <text evidence="2">The sequence shown here is derived from an EMBL/GenBank/DDBJ whole genome shotgun (WGS) entry which is preliminary data.</text>
</comment>
<dbReference type="CDD" id="cd04301">
    <property type="entry name" value="NAT_SF"/>
    <property type="match status" value="1"/>
</dbReference>
<dbReference type="PANTHER" id="PTHR43617:SF34">
    <property type="entry name" value="PUTATIVE-RELATED"/>
    <property type="match status" value="1"/>
</dbReference>
<dbReference type="AlphaFoldDB" id="A0A1F7Z4Z1"/>
<dbReference type="Gene3D" id="3.40.630.30">
    <property type="match status" value="1"/>
</dbReference>
<feature type="domain" description="N-acetyltransferase" evidence="1">
    <location>
        <begin position="1"/>
        <end position="163"/>
    </location>
</feature>
<gene>
    <name evidence="2" type="ORF">A3D01_03120</name>
</gene>
<name>A0A1F7Z4Z1_9BACT</name>
<dbReference type="SUPFAM" id="SSF55729">
    <property type="entry name" value="Acyl-CoA N-acyltransferases (Nat)"/>
    <property type="match status" value="1"/>
</dbReference>
<dbReference type="Pfam" id="PF00583">
    <property type="entry name" value="Acetyltransf_1"/>
    <property type="match status" value="1"/>
</dbReference>
<dbReference type="InterPro" id="IPR050276">
    <property type="entry name" value="MshD_Acetyltransferase"/>
</dbReference>
<evidence type="ECO:0000313" key="3">
    <source>
        <dbReference type="Proteomes" id="UP000177169"/>
    </source>
</evidence>